<evidence type="ECO:0000256" key="3">
    <source>
        <dbReference type="ARBA" id="ARBA00022692"/>
    </source>
</evidence>
<dbReference type="Pfam" id="PF03023">
    <property type="entry name" value="MurJ"/>
    <property type="match status" value="1"/>
</dbReference>
<feature type="transmembrane region" description="Helical" evidence="10">
    <location>
        <begin position="404"/>
        <end position="424"/>
    </location>
</feature>
<feature type="transmembrane region" description="Helical" evidence="10">
    <location>
        <begin position="161"/>
        <end position="180"/>
    </location>
</feature>
<dbReference type="GO" id="GO:0034204">
    <property type="term" value="P:lipid translocation"/>
    <property type="evidence" value="ECO:0007669"/>
    <property type="project" value="TreeGrafter"/>
</dbReference>
<name>A0A1T4WY58_9BACT</name>
<comment type="subcellular location">
    <subcellularLocation>
        <location evidence="1">Cell membrane</location>
        <topology evidence="1">Multi-pass membrane protein</topology>
    </subcellularLocation>
</comment>
<dbReference type="GO" id="GO:0008360">
    <property type="term" value="P:regulation of cell shape"/>
    <property type="evidence" value="ECO:0007669"/>
    <property type="project" value="UniProtKB-KW"/>
</dbReference>
<keyword evidence="12" id="KW-1185">Reference proteome</keyword>
<feature type="transmembrane region" description="Helical" evidence="10">
    <location>
        <begin position="343"/>
        <end position="365"/>
    </location>
</feature>
<dbReference type="GO" id="GO:0015648">
    <property type="term" value="F:lipid-linked peptidoglycan transporter activity"/>
    <property type="evidence" value="ECO:0007669"/>
    <property type="project" value="TreeGrafter"/>
</dbReference>
<evidence type="ECO:0000256" key="4">
    <source>
        <dbReference type="ARBA" id="ARBA00022960"/>
    </source>
</evidence>
<dbReference type="GO" id="GO:0005886">
    <property type="term" value="C:plasma membrane"/>
    <property type="evidence" value="ECO:0007669"/>
    <property type="project" value="UniProtKB-SubCell"/>
</dbReference>
<organism evidence="11 12">
    <name type="scientific">Desulfobaculum bizertense DSM 18034</name>
    <dbReference type="NCBI Taxonomy" id="1121442"/>
    <lineage>
        <taxon>Bacteria</taxon>
        <taxon>Pseudomonadati</taxon>
        <taxon>Thermodesulfobacteriota</taxon>
        <taxon>Desulfovibrionia</taxon>
        <taxon>Desulfovibrionales</taxon>
        <taxon>Desulfovibrionaceae</taxon>
        <taxon>Desulfobaculum</taxon>
    </lineage>
</organism>
<keyword evidence="5" id="KW-0573">Peptidoglycan synthesis</keyword>
<feature type="transmembrane region" description="Helical" evidence="10">
    <location>
        <begin position="301"/>
        <end position="323"/>
    </location>
</feature>
<feature type="transmembrane region" description="Helical" evidence="10">
    <location>
        <begin position="128"/>
        <end position="149"/>
    </location>
</feature>
<dbReference type="InterPro" id="IPR004268">
    <property type="entry name" value="MurJ"/>
</dbReference>
<feature type="transmembrane region" description="Helical" evidence="10">
    <location>
        <begin position="461"/>
        <end position="481"/>
    </location>
</feature>
<feature type="transmembrane region" description="Helical" evidence="10">
    <location>
        <begin position="377"/>
        <end position="398"/>
    </location>
</feature>
<evidence type="ECO:0000256" key="5">
    <source>
        <dbReference type="ARBA" id="ARBA00022984"/>
    </source>
</evidence>
<dbReference type="AlphaFoldDB" id="A0A1T4WY58"/>
<feature type="transmembrane region" description="Helical" evidence="10">
    <location>
        <begin position="226"/>
        <end position="248"/>
    </location>
</feature>
<dbReference type="PANTHER" id="PTHR47019">
    <property type="entry name" value="LIPID II FLIPPASE MURJ"/>
    <property type="match status" value="1"/>
</dbReference>
<sequence length="508" mass="57082">MKKSAHNFFFLRTNLGKLLTLSILIYPLSLINQIILSWRYGVSTNFDTYWICYFFILLITVPLCAIKESFSLDIHQKKESSSIKKSKYFSSLFNALLFASILIISTLITTKLYISTTLAPNNSEAQTLFIRLIPILSFAIILLQINESLTATLTLYGESVYIQLGKILGVIGSIISVIVLGAELGILAIAWGILIAALCASILNLVALHKKGICYRPFSLPKLPSYLFTASLPFVFYLFLTQGVAFFLRFALQSLSPNAVSGYQYAFSIYSIPENIITFSLHGALWSYWGSSASKENKRGIFIDSITIISFILGFATLTFTLFNIPIVKILFMRGNFEKTALIVSTAFLKLLAWTLIPQALSLIFGRYIIINHSLRIAGFGLTLQAITAGVSIYTGMITKNVSIIILHNAFGGMTSLLFFMFYLSKKESIISSTTSKWVILCLFIFSTNLFLPSIDFIYDSTLIQTVLLFSALIAFFYIYYKTIRYCKLFTSKQINTLQFLLLGRQQE</sequence>
<evidence type="ECO:0000256" key="9">
    <source>
        <dbReference type="ARBA" id="ARBA00061532"/>
    </source>
</evidence>
<keyword evidence="7 10" id="KW-0472">Membrane</keyword>
<dbReference type="Proteomes" id="UP000189733">
    <property type="component" value="Unassembled WGS sequence"/>
</dbReference>
<protein>
    <submittedName>
        <fullName evidence="11">Peptidoglycan biosynthesis protein MviN/MurJ, putative lipid II flippase</fullName>
    </submittedName>
</protein>
<feature type="transmembrane region" description="Helical" evidence="10">
    <location>
        <begin position="21"/>
        <end position="42"/>
    </location>
</feature>
<keyword evidence="4" id="KW-0133">Cell shape</keyword>
<feature type="transmembrane region" description="Helical" evidence="10">
    <location>
        <begin position="436"/>
        <end position="455"/>
    </location>
</feature>
<evidence type="ECO:0000256" key="10">
    <source>
        <dbReference type="SAM" id="Phobius"/>
    </source>
</evidence>
<keyword evidence="6 10" id="KW-1133">Transmembrane helix</keyword>
<evidence type="ECO:0000256" key="1">
    <source>
        <dbReference type="ARBA" id="ARBA00004651"/>
    </source>
</evidence>
<gene>
    <name evidence="11" type="ORF">SAMN02745702_02788</name>
</gene>
<comment type="similarity">
    <text evidence="9">Belongs to the MurJ/MviN family.</text>
</comment>
<feature type="transmembrane region" description="Helical" evidence="10">
    <location>
        <begin position="48"/>
        <end position="67"/>
    </location>
</feature>
<evidence type="ECO:0000256" key="8">
    <source>
        <dbReference type="ARBA" id="ARBA00060041"/>
    </source>
</evidence>
<evidence type="ECO:0000256" key="2">
    <source>
        <dbReference type="ARBA" id="ARBA00022475"/>
    </source>
</evidence>
<proteinExistence type="inferred from homology"/>
<dbReference type="GO" id="GO:0009252">
    <property type="term" value="P:peptidoglycan biosynthetic process"/>
    <property type="evidence" value="ECO:0007669"/>
    <property type="project" value="UniProtKB-KW"/>
</dbReference>
<dbReference type="PANTHER" id="PTHR47019:SF1">
    <property type="entry name" value="LIPID II FLIPPASE MURJ"/>
    <property type="match status" value="1"/>
</dbReference>
<accession>A0A1T4WY58</accession>
<keyword evidence="2" id="KW-1003">Cell membrane</keyword>
<evidence type="ECO:0000313" key="12">
    <source>
        <dbReference type="Proteomes" id="UP000189733"/>
    </source>
</evidence>
<keyword evidence="3 10" id="KW-0812">Transmembrane</keyword>
<dbReference type="InterPro" id="IPR051050">
    <property type="entry name" value="Lipid_II_flippase_MurJ/MviN"/>
</dbReference>
<evidence type="ECO:0000256" key="6">
    <source>
        <dbReference type="ARBA" id="ARBA00022989"/>
    </source>
</evidence>
<comment type="function">
    <text evidence="8">Involved in peptidoglycan biosynthesis. Transports lipid-linked peptidoglycan precursors from the inner to the outer leaflet of the cytoplasmic membrane.</text>
</comment>
<feature type="transmembrane region" description="Helical" evidence="10">
    <location>
        <begin position="88"/>
        <end position="108"/>
    </location>
</feature>
<dbReference type="EMBL" id="FUYA01000012">
    <property type="protein sequence ID" value="SKA82323.1"/>
    <property type="molecule type" value="Genomic_DNA"/>
</dbReference>
<reference evidence="11 12" key="1">
    <citation type="submission" date="2017-02" db="EMBL/GenBank/DDBJ databases">
        <authorList>
            <person name="Peterson S.W."/>
        </authorList>
    </citation>
    <scope>NUCLEOTIDE SEQUENCE [LARGE SCALE GENOMIC DNA]</scope>
    <source>
        <strain evidence="11 12">DSM 18034</strain>
    </source>
</reference>
<feature type="transmembrane region" description="Helical" evidence="10">
    <location>
        <begin position="186"/>
        <end position="206"/>
    </location>
</feature>
<dbReference type="RefSeq" id="WP_078686054.1">
    <property type="nucleotide sequence ID" value="NZ_FUYA01000012.1"/>
</dbReference>
<evidence type="ECO:0000313" key="11">
    <source>
        <dbReference type="EMBL" id="SKA82323.1"/>
    </source>
</evidence>
<dbReference type="STRING" id="1121442.SAMN02745702_02788"/>
<evidence type="ECO:0000256" key="7">
    <source>
        <dbReference type="ARBA" id="ARBA00023136"/>
    </source>
</evidence>